<sequence length="182" mass="20138">MNSFMKSFAIFVLLIQMQIALSQNSQPILSPPGPNLIQQLCKRTRHESLCVSTLNLDPRSKTSDLQGLASISVDATTKKVNETQNYLLSVFKSIGRREEYEMYGTCIEVYGAAISRFLPAVLADLKAKKYSQALTDINEVVTVPDTCEDQFAGYSPLPLTARNKATHEIADVTSDIIKTFAN</sequence>
<evidence type="ECO:0000256" key="2">
    <source>
        <dbReference type="ARBA" id="ARBA00023157"/>
    </source>
</evidence>
<feature type="chain" id="PRO_5043437597" description="Pectinesterase inhibitor domain-containing protein" evidence="4">
    <location>
        <begin position="23"/>
        <end position="182"/>
    </location>
</feature>
<evidence type="ECO:0000256" key="4">
    <source>
        <dbReference type="SAM" id="SignalP"/>
    </source>
</evidence>
<keyword evidence="2" id="KW-1015">Disulfide bond</keyword>
<feature type="domain" description="Pectinesterase inhibitor" evidence="5">
    <location>
        <begin position="32"/>
        <end position="176"/>
    </location>
</feature>
<reference evidence="6 7" key="1">
    <citation type="submission" date="2022-03" db="EMBL/GenBank/DDBJ databases">
        <authorList>
            <person name="Nunn A."/>
            <person name="Chopra R."/>
            <person name="Nunn A."/>
            <person name="Contreras Garrido A."/>
        </authorList>
    </citation>
    <scope>NUCLEOTIDE SEQUENCE [LARGE SCALE GENOMIC DNA]</scope>
</reference>
<dbReference type="FunFam" id="1.20.140.40:FF:000008">
    <property type="entry name" value="Invertase/pectin methylesterase inhibitor family protein"/>
    <property type="match status" value="1"/>
</dbReference>
<dbReference type="InterPro" id="IPR006501">
    <property type="entry name" value="Pectinesterase_inhib_dom"/>
</dbReference>
<dbReference type="InterPro" id="IPR035513">
    <property type="entry name" value="Invertase/methylesterase_inhib"/>
</dbReference>
<gene>
    <name evidence="6" type="ORF">TAV2_LOCUS11734</name>
</gene>
<dbReference type="InterPro" id="IPR034087">
    <property type="entry name" value="C/VIF1"/>
</dbReference>
<evidence type="ECO:0000256" key="3">
    <source>
        <dbReference type="ARBA" id="ARBA00038471"/>
    </source>
</evidence>
<dbReference type="Gene3D" id="1.20.140.40">
    <property type="entry name" value="Invertase/pectin methylesterase inhibitor family protein"/>
    <property type="match status" value="1"/>
</dbReference>
<protein>
    <recommendedName>
        <fullName evidence="5">Pectinesterase inhibitor domain-containing protein</fullName>
    </recommendedName>
</protein>
<evidence type="ECO:0000313" key="7">
    <source>
        <dbReference type="Proteomes" id="UP000836841"/>
    </source>
</evidence>
<dbReference type="Proteomes" id="UP000836841">
    <property type="component" value="Chromosome 3"/>
</dbReference>
<dbReference type="AlphaFoldDB" id="A0AAU9RY61"/>
<feature type="signal peptide" evidence="4">
    <location>
        <begin position="1"/>
        <end position="22"/>
    </location>
</feature>
<dbReference type="PANTHER" id="PTHR35357:SF8">
    <property type="entry name" value="OS01G0111000 PROTEIN"/>
    <property type="match status" value="1"/>
</dbReference>
<dbReference type="NCBIfam" id="TIGR01614">
    <property type="entry name" value="PME_inhib"/>
    <property type="match status" value="1"/>
</dbReference>
<dbReference type="SUPFAM" id="SSF101148">
    <property type="entry name" value="Plant invertase/pectin methylesterase inhibitor"/>
    <property type="match status" value="1"/>
</dbReference>
<dbReference type="Pfam" id="PF04043">
    <property type="entry name" value="PMEI"/>
    <property type="match status" value="1"/>
</dbReference>
<proteinExistence type="inferred from homology"/>
<accession>A0AAU9RY61</accession>
<keyword evidence="7" id="KW-1185">Reference proteome</keyword>
<dbReference type="EMBL" id="OU466859">
    <property type="protein sequence ID" value="CAH2053493.1"/>
    <property type="molecule type" value="Genomic_DNA"/>
</dbReference>
<name>A0AAU9RY61_THLAR</name>
<comment type="similarity">
    <text evidence="3">Belongs to the PMEI family.</text>
</comment>
<evidence type="ECO:0000259" key="5">
    <source>
        <dbReference type="SMART" id="SM00856"/>
    </source>
</evidence>
<dbReference type="CDD" id="cd15796">
    <property type="entry name" value="CIF_like"/>
    <property type="match status" value="1"/>
</dbReference>
<evidence type="ECO:0000313" key="6">
    <source>
        <dbReference type="EMBL" id="CAH2053493.1"/>
    </source>
</evidence>
<dbReference type="SMART" id="SM00856">
    <property type="entry name" value="PMEI"/>
    <property type="match status" value="1"/>
</dbReference>
<keyword evidence="1 4" id="KW-0732">Signal</keyword>
<evidence type="ECO:0000256" key="1">
    <source>
        <dbReference type="ARBA" id="ARBA00022729"/>
    </source>
</evidence>
<dbReference type="GO" id="GO:0046910">
    <property type="term" value="F:pectinesterase inhibitor activity"/>
    <property type="evidence" value="ECO:0007669"/>
    <property type="project" value="UniProtKB-ARBA"/>
</dbReference>
<dbReference type="PANTHER" id="PTHR35357">
    <property type="entry name" value="OS02G0537100 PROTEIN"/>
    <property type="match status" value="1"/>
</dbReference>
<organism evidence="6 7">
    <name type="scientific">Thlaspi arvense</name>
    <name type="common">Field penny-cress</name>
    <dbReference type="NCBI Taxonomy" id="13288"/>
    <lineage>
        <taxon>Eukaryota</taxon>
        <taxon>Viridiplantae</taxon>
        <taxon>Streptophyta</taxon>
        <taxon>Embryophyta</taxon>
        <taxon>Tracheophyta</taxon>
        <taxon>Spermatophyta</taxon>
        <taxon>Magnoliopsida</taxon>
        <taxon>eudicotyledons</taxon>
        <taxon>Gunneridae</taxon>
        <taxon>Pentapetalae</taxon>
        <taxon>rosids</taxon>
        <taxon>malvids</taxon>
        <taxon>Brassicales</taxon>
        <taxon>Brassicaceae</taxon>
        <taxon>Thlaspideae</taxon>
        <taxon>Thlaspi</taxon>
    </lineage>
</organism>